<evidence type="ECO:0000313" key="1">
    <source>
        <dbReference type="EMBL" id="PAB61001.1"/>
    </source>
</evidence>
<organism evidence="1 2">
    <name type="scientific">Anaeromicrobium sediminis</name>
    <dbReference type="NCBI Taxonomy" id="1478221"/>
    <lineage>
        <taxon>Bacteria</taxon>
        <taxon>Bacillati</taxon>
        <taxon>Bacillota</taxon>
        <taxon>Clostridia</taxon>
        <taxon>Peptostreptococcales</taxon>
        <taxon>Thermotaleaceae</taxon>
        <taxon>Anaeromicrobium</taxon>
    </lineage>
</organism>
<evidence type="ECO:0008006" key="3">
    <source>
        <dbReference type="Google" id="ProtNLM"/>
    </source>
</evidence>
<dbReference type="RefSeq" id="WP_095129997.1">
    <property type="nucleotide sequence ID" value="NZ_NIBG01000001.1"/>
</dbReference>
<accession>A0A267MN23</accession>
<sequence>MTVSQYIKIPKGVNVPKNILDSKFIKPPLEVIQLVESISPESHIFFHEHPIVQKSYRNYLDIFVNARLTYWRNYTNEPLWAKSYGEVLILRVLHELGHIVCGHKGSLKIENGKVIQIVSDTEVERCEKEAWDWAIRYRSENLENYINLVYKCQLFAETHPYTEVVDWQ</sequence>
<reference evidence="1 2" key="1">
    <citation type="submission" date="2017-06" db="EMBL/GenBank/DDBJ databases">
        <title>Draft genome sequence of anaerobic fermentative bacterium Anaeromicrobium sediminis DY2726D isolated from West Pacific Ocean sediments.</title>
        <authorList>
            <person name="Zeng X."/>
        </authorList>
    </citation>
    <scope>NUCLEOTIDE SEQUENCE [LARGE SCALE GENOMIC DNA]</scope>
    <source>
        <strain evidence="1 2">DY2726D</strain>
    </source>
</reference>
<proteinExistence type="predicted"/>
<dbReference type="AlphaFoldDB" id="A0A267MN23"/>
<keyword evidence="2" id="KW-1185">Reference proteome</keyword>
<protein>
    <recommendedName>
        <fullName evidence="3">IrrE N-terminal-like domain-containing protein</fullName>
    </recommendedName>
</protein>
<dbReference type="OrthoDB" id="9912769at2"/>
<dbReference type="Proteomes" id="UP000216024">
    <property type="component" value="Unassembled WGS sequence"/>
</dbReference>
<name>A0A267MN23_9FIRM</name>
<gene>
    <name evidence="1" type="ORF">CCE28_00795</name>
</gene>
<comment type="caution">
    <text evidence="1">The sequence shown here is derived from an EMBL/GenBank/DDBJ whole genome shotgun (WGS) entry which is preliminary data.</text>
</comment>
<dbReference type="EMBL" id="NIBG01000001">
    <property type="protein sequence ID" value="PAB61001.1"/>
    <property type="molecule type" value="Genomic_DNA"/>
</dbReference>
<evidence type="ECO:0000313" key="2">
    <source>
        <dbReference type="Proteomes" id="UP000216024"/>
    </source>
</evidence>